<dbReference type="Gene3D" id="2.160.20.120">
    <property type="match status" value="1"/>
</dbReference>
<feature type="compositionally biased region" description="Polar residues" evidence="1">
    <location>
        <begin position="252"/>
        <end position="263"/>
    </location>
</feature>
<evidence type="ECO:0000259" key="3">
    <source>
        <dbReference type="Pfam" id="PF13349"/>
    </source>
</evidence>
<accession>A0ABU1RQ09</accession>
<protein>
    <recommendedName>
        <fullName evidence="3">DUF4097 domain-containing protein</fullName>
    </recommendedName>
</protein>
<dbReference type="Proteomes" id="UP001254759">
    <property type="component" value="Unassembled WGS sequence"/>
</dbReference>
<feature type="signal peptide" evidence="2">
    <location>
        <begin position="1"/>
        <end position="19"/>
    </location>
</feature>
<organism evidence="4 5">
    <name type="scientific">Pseudoxanthomonas sacheonensis</name>
    <dbReference type="NCBI Taxonomy" id="443615"/>
    <lineage>
        <taxon>Bacteria</taxon>
        <taxon>Pseudomonadati</taxon>
        <taxon>Pseudomonadota</taxon>
        <taxon>Gammaproteobacteria</taxon>
        <taxon>Lysobacterales</taxon>
        <taxon>Lysobacteraceae</taxon>
        <taxon>Pseudoxanthomonas</taxon>
    </lineage>
</organism>
<evidence type="ECO:0000313" key="4">
    <source>
        <dbReference type="EMBL" id="MDR6840864.1"/>
    </source>
</evidence>
<keyword evidence="2" id="KW-0732">Signal</keyword>
<evidence type="ECO:0000256" key="1">
    <source>
        <dbReference type="SAM" id="MobiDB-lite"/>
    </source>
</evidence>
<gene>
    <name evidence="4" type="ORF">J2W94_001128</name>
</gene>
<evidence type="ECO:0000256" key="2">
    <source>
        <dbReference type="SAM" id="SignalP"/>
    </source>
</evidence>
<sequence length="276" mass="28012">MRKLSLLTLLLLAPVSAFAAAPECKHSQPRDLKLDLTGVKAVVFDIANNDLTIDASAGAKAELGGKACASSEDYLQQLKLTQHKAGDKLYVTARREGAFGGISFGNNYAYLKLAGTLPDNITVQLKVGSGDAVVTGASLLSADVGSGDVEARHIRGLVAATVGSGDITLEDIGSLHVISVSSGDLSAKKVHGPAKVGSISSGDFELKGASGDVEIGSVGSGDATVSDVSGSVRVASLGSGDVDVQDIRGDLSVQSKGSGSVNHNRIDGRVSVPSDN</sequence>
<feature type="region of interest" description="Disordered" evidence="1">
    <location>
        <begin position="252"/>
        <end position="276"/>
    </location>
</feature>
<feature type="chain" id="PRO_5045606829" description="DUF4097 domain-containing protein" evidence="2">
    <location>
        <begin position="20"/>
        <end position="276"/>
    </location>
</feature>
<name>A0ABU1RQ09_9GAMM</name>
<keyword evidence="5" id="KW-1185">Reference proteome</keyword>
<dbReference type="InterPro" id="IPR025164">
    <property type="entry name" value="Toastrack_DUF4097"/>
</dbReference>
<comment type="caution">
    <text evidence="4">The sequence shown here is derived from an EMBL/GenBank/DDBJ whole genome shotgun (WGS) entry which is preliminary data.</text>
</comment>
<dbReference type="RefSeq" id="WP_310090967.1">
    <property type="nucleotide sequence ID" value="NZ_JAVDTT010000001.1"/>
</dbReference>
<dbReference type="Pfam" id="PF13349">
    <property type="entry name" value="DUF4097"/>
    <property type="match status" value="1"/>
</dbReference>
<evidence type="ECO:0000313" key="5">
    <source>
        <dbReference type="Proteomes" id="UP001254759"/>
    </source>
</evidence>
<dbReference type="EMBL" id="JAVDTT010000001">
    <property type="protein sequence ID" value="MDR6840864.1"/>
    <property type="molecule type" value="Genomic_DNA"/>
</dbReference>
<feature type="domain" description="DUF4097" evidence="3">
    <location>
        <begin position="41"/>
        <end position="272"/>
    </location>
</feature>
<proteinExistence type="predicted"/>
<reference evidence="4 5" key="1">
    <citation type="submission" date="2023-07" db="EMBL/GenBank/DDBJ databases">
        <title>Sorghum-associated microbial communities from plants grown in Nebraska, USA.</title>
        <authorList>
            <person name="Schachtman D."/>
        </authorList>
    </citation>
    <scope>NUCLEOTIDE SEQUENCE [LARGE SCALE GENOMIC DNA]</scope>
    <source>
        <strain evidence="4 5">BE107</strain>
    </source>
</reference>